<feature type="transmembrane region" description="Helical" evidence="7">
    <location>
        <begin position="103"/>
        <end position="127"/>
    </location>
</feature>
<dbReference type="PANTHER" id="PTHR30443">
    <property type="entry name" value="INNER MEMBRANE PROTEIN"/>
    <property type="match status" value="1"/>
</dbReference>
<comment type="subcellular location">
    <subcellularLocation>
        <location evidence="1">Cell membrane</location>
        <topology evidence="1">Multi-pass membrane protein</topology>
    </subcellularLocation>
</comment>
<feature type="transmembrane region" description="Helical" evidence="7">
    <location>
        <begin position="147"/>
        <end position="166"/>
    </location>
</feature>
<feature type="transmembrane region" description="Helical" evidence="7">
    <location>
        <begin position="56"/>
        <end position="76"/>
    </location>
</feature>
<dbReference type="PANTHER" id="PTHR30443:SF2">
    <property type="entry name" value="PHOSPHOETHANOLAMINE TRANSFERASE EPTC"/>
    <property type="match status" value="1"/>
</dbReference>
<dbReference type="Gene3D" id="3.40.720.10">
    <property type="entry name" value="Alkaline Phosphatase, subunit A"/>
    <property type="match status" value="1"/>
</dbReference>
<evidence type="ECO:0000259" key="8">
    <source>
        <dbReference type="Pfam" id="PF00884"/>
    </source>
</evidence>
<keyword evidence="10" id="KW-1185">Reference proteome</keyword>
<keyword evidence="4 7" id="KW-0812">Transmembrane</keyword>
<organism evidence="9 10">
    <name type="scientific">Eikenella glucosivorans</name>
    <dbReference type="NCBI Taxonomy" id="2766967"/>
    <lineage>
        <taxon>Bacteria</taxon>
        <taxon>Pseudomonadati</taxon>
        <taxon>Pseudomonadota</taxon>
        <taxon>Betaproteobacteria</taxon>
        <taxon>Neisseriales</taxon>
        <taxon>Neisseriaceae</taxon>
        <taxon>Eikenella</taxon>
    </lineage>
</organism>
<dbReference type="Pfam" id="PF00884">
    <property type="entry name" value="Sulfatase"/>
    <property type="match status" value="1"/>
</dbReference>
<name>A0ABS0NDM2_9NEIS</name>
<dbReference type="EMBL" id="JACSGR010000011">
    <property type="protein sequence ID" value="MBH5330357.1"/>
    <property type="molecule type" value="Genomic_DNA"/>
</dbReference>
<keyword evidence="5 7" id="KW-1133">Transmembrane helix</keyword>
<keyword evidence="3 9" id="KW-0808">Transferase</keyword>
<keyword evidence="6 7" id="KW-0472">Membrane</keyword>
<dbReference type="SUPFAM" id="SSF53649">
    <property type="entry name" value="Alkaline phosphatase-like"/>
    <property type="match status" value="1"/>
</dbReference>
<protein>
    <submittedName>
        <fullName evidence="9">Phosphoethanolamine transferase</fullName>
    </submittedName>
</protein>
<dbReference type="Proteomes" id="UP000768471">
    <property type="component" value="Unassembled WGS sequence"/>
</dbReference>
<feature type="domain" description="Sulfatase N-terminal" evidence="8">
    <location>
        <begin position="219"/>
        <end position="489"/>
    </location>
</feature>
<feature type="transmembrane region" description="Helical" evidence="7">
    <location>
        <begin position="28"/>
        <end position="44"/>
    </location>
</feature>
<dbReference type="RefSeq" id="WP_197904193.1">
    <property type="nucleotide sequence ID" value="NZ_JACSGR010000011.1"/>
</dbReference>
<evidence type="ECO:0000256" key="5">
    <source>
        <dbReference type="ARBA" id="ARBA00022989"/>
    </source>
</evidence>
<reference evidence="9 10" key="1">
    <citation type="submission" date="2020-09" db="EMBL/GenBank/DDBJ databases">
        <title>Eikenella S3660 sp. nov., isolated from a throat swab.</title>
        <authorList>
            <person name="Buhl M."/>
        </authorList>
    </citation>
    <scope>NUCLEOTIDE SEQUENCE [LARGE SCALE GENOMIC DNA]</scope>
    <source>
        <strain evidence="9 10">S3360</strain>
    </source>
</reference>
<evidence type="ECO:0000256" key="4">
    <source>
        <dbReference type="ARBA" id="ARBA00022692"/>
    </source>
</evidence>
<keyword evidence="2" id="KW-1003">Cell membrane</keyword>
<gene>
    <name evidence="9" type="ORF">H9Q10_11855</name>
</gene>
<evidence type="ECO:0000256" key="1">
    <source>
        <dbReference type="ARBA" id="ARBA00004651"/>
    </source>
</evidence>
<sequence>MISLLLILPAILTGGLLALAGDAPNGLRLFALSLPGIFLIVYAARKQKFWLTAAAWLWWIMFLGSSAVFSASWFLFDSSIDAYFIIQAVANTTFTESIEFIRFHSFELCICAILLISVVTAYLFIMLKLMRKRALLPERLTTPWKRIANKLFIALIVLLSVAAYALKPNRVKFPVIFWANYYAKIQEFRHSITEHAKWHEQWLKQAEQQNITVPDGKQTHVLVISESLTSFDVGICGYPRQTTPKLQTQLNELTVFCNAYSPYPSTISAMKAMLTDVPPGNPDATPTESLLAYAKKAGYKVFWISNQDDSYIASLFGSFADQSVYNNKRSGRSSFSKDEELFPYYRAALEDPAERKLIILHLIGSHPNYSARYPQQYNHFPQQSDSAAEQKITQELDQHHIGSWVRNLRNEYDNSVLYQDHIATSLLDMLKQSHNSGFRSFTFLPDHGNEVGHQIDYAGHSPTTEAGYKIPVILWYDGMKPQGAIRDKVIDASLLDQYMLLRIAPQAAERLKITGWENPDYQFVPPANWPYWQSHHSK</sequence>
<accession>A0ABS0NDM2</accession>
<dbReference type="GO" id="GO:0016740">
    <property type="term" value="F:transferase activity"/>
    <property type="evidence" value="ECO:0007669"/>
    <property type="project" value="UniProtKB-KW"/>
</dbReference>
<dbReference type="InterPro" id="IPR040423">
    <property type="entry name" value="PEA_transferase"/>
</dbReference>
<evidence type="ECO:0000313" key="9">
    <source>
        <dbReference type="EMBL" id="MBH5330357.1"/>
    </source>
</evidence>
<comment type="caution">
    <text evidence="9">The sequence shown here is derived from an EMBL/GenBank/DDBJ whole genome shotgun (WGS) entry which is preliminary data.</text>
</comment>
<dbReference type="CDD" id="cd16017">
    <property type="entry name" value="LptA"/>
    <property type="match status" value="1"/>
</dbReference>
<dbReference type="InterPro" id="IPR058130">
    <property type="entry name" value="PEA_transf_C"/>
</dbReference>
<proteinExistence type="predicted"/>
<evidence type="ECO:0000313" key="10">
    <source>
        <dbReference type="Proteomes" id="UP000768471"/>
    </source>
</evidence>
<evidence type="ECO:0000256" key="6">
    <source>
        <dbReference type="ARBA" id="ARBA00023136"/>
    </source>
</evidence>
<dbReference type="InterPro" id="IPR017850">
    <property type="entry name" value="Alkaline_phosphatase_core_sf"/>
</dbReference>
<dbReference type="InterPro" id="IPR000917">
    <property type="entry name" value="Sulfatase_N"/>
</dbReference>
<evidence type="ECO:0000256" key="7">
    <source>
        <dbReference type="SAM" id="Phobius"/>
    </source>
</evidence>
<evidence type="ECO:0000256" key="3">
    <source>
        <dbReference type="ARBA" id="ARBA00022679"/>
    </source>
</evidence>
<evidence type="ECO:0000256" key="2">
    <source>
        <dbReference type="ARBA" id="ARBA00022475"/>
    </source>
</evidence>